<comment type="similarity">
    <text evidence="3">Belongs to the cytochrome P450 family.</text>
</comment>
<evidence type="ECO:0000256" key="1">
    <source>
        <dbReference type="ARBA" id="ARBA00001971"/>
    </source>
</evidence>
<dbReference type="InParanoid" id="A0A1B7NBA4"/>
<dbReference type="Gene3D" id="1.10.630.10">
    <property type="entry name" value="Cytochrome P450"/>
    <property type="match status" value="1"/>
</dbReference>
<keyword evidence="5" id="KW-0812">Transmembrane</keyword>
<reference evidence="12 13" key="1">
    <citation type="submission" date="2016-06" db="EMBL/GenBank/DDBJ databases">
        <title>Comparative genomics of the ectomycorrhizal sister species Rhizopogon vinicolor and Rhizopogon vesiculosus (Basidiomycota: Boletales) reveals a divergence of the mating type B locus.</title>
        <authorList>
            <consortium name="DOE Joint Genome Institute"/>
            <person name="Mujic A.B."/>
            <person name="Kuo A."/>
            <person name="Tritt A."/>
            <person name="Lipzen A."/>
            <person name="Chen C."/>
            <person name="Johnson J."/>
            <person name="Sharma A."/>
            <person name="Barry K."/>
            <person name="Grigoriev I.V."/>
            <person name="Spatafora J.W."/>
        </authorList>
    </citation>
    <scope>NUCLEOTIDE SEQUENCE [LARGE SCALE GENOMIC DNA]</scope>
    <source>
        <strain evidence="12 13">AM-OR11-026</strain>
    </source>
</reference>
<evidence type="ECO:0000256" key="3">
    <source>
        <dbReference type="ARBA" id="ARBA00010617"/>
    </source>
</evidence>
<evidence type="ECO:0000313" key="13">
    <source>
        <dbReference type="Proteomes" id="UP000092154"/>
    </source>
</evidence>
<keyword evidence="6" id="KW-0479">Metal-binding</keyword>
<dbReference type="STRING" id="1314800.A0A1B7NBA4"/>
<evidence type="ECO:0000256" key="4">
    <source>
        <dbReference type="ARBA" id="ARBA00022617"/>
    </source>
</evidence>
<keyword evidence="9" id="KW-0408">Iron</keyword>
<evidence type="ECO:0000256" key="5">
    <source>
        <dbReference type="ARBA" id="ARBA00022692"/>
    </source>
</evidence>
<keyword evidence="4" id="KW-0349">Heme</keyword>
<accession>A0A1B7NBA4</accession>
<evidence type="ECO:0000313" key="12">
    <source>
        <dbReference type="EMBL" id="OAX42161.1"/>
    </source>
</evidence>
<dbReference type="GO" id="GO:0016705">
    <property type="term" value="F:oxidoreductase activity, acting on paired donors, with incorporation or reduction of molecular oxygen"/>
    <property type="evidence" value="ECO:0007669"/>
    <property type="project" value="InterPro"/>
</dbReference>
<evidence type="ECO:0000256" key="7">
    <source>
        <dbReference type="ARBA" id="ARBA00022989"/>
    </source>
</evidence>
<evidence type="ECO:0000256" key="6">
    <source>
        <dbReference type="ARBA" id="ARBA00022723"/>
    </source>
</evidence>
<dbReference type="Pfam" id="PF00067">
    <property type="entry name" value="p450"/>
    <property type="match status" value="1"/>
</dbReference>
<evidence type="ECO:0008006" key="14">
    <source>
        <dbReference type="Google" id="ProtNLM"/>
    </source>
</evidence>
<dbReference type="SUPFAM" id="SSF48264">
    <property type="entry name" value="Cytochrome P450"/>
    <property type="match status" value="1"/>
</dbReference>
<feature type="non-terminal residue" evidence="12">
    <location>
        <position position="1"/>
    </location>
</feature>
<keyword evidence="10" id="KW-0503">Monooxygenase</keyword>
<dbReference type="GO" id="GO:0016020">
    <property type="term" value="C:membrane"/>
    <property type="evidence" value="ECO:0007669"/>
    <property type="project" value="UniProtKB-SubCell"/>
</dbReference>
<proteinExistence type="inferred from homology"/>
<evidence type="ECO:0000256" key="8">
    <source>
        <dbReference type="ARBA" id="ARBA00023002"/>
    </source>
</evidence>
<evidence type="ECO:0000256" key="10">
    <source>
        <dbReference type="ARBA" id="ARBA00023033"/>
    </source>
</evidence>
<evidence type="ECO:0000256" key="9">
    <source>
        <dbReference type="ARBA" id="ARBA00023004"/>
    </source>
</evidence>
<protein>
    <recommendedName>
        <fullName evidence="14">Cytochrome P450</fullName>
    </recommendedName>
</protein>
<keyword evidence="11" id="KW-0472">Membrane</keyword>
<name>A0A1B7NBA4_9AGAM</name>
<organism evidence="12 13">
    <name type="scientific">Rhizopogon vinicolor AM-OR11-026</name>
    <dbReference type="NCBI Taxonomy" id="1314800"/>
    <lineage>
        <taxon>Eukaryota</taxon>
        <taxon>Fungi</taxon>
        <taxon>Dikarya</taxon>
        <taxon>Basidiomycota</taxon>
        <taxon>Agaricomycotina</taxon>
        <taxon>Agaricomycetes</taxon>
        <taxon>Agaricomycetidae</taxon>
        <taxon>Boletales</taxon>
        <taxon>Suillineae</taxon>
        <taxon>Rhizopogonaceae</taxon>
        <taxon>Rhizopogon</taxon>
    </lineage>
</organism>
<dbReference type="GO" id="GO:0004497">
    <property type="term" value="F:monooxygenase activity"/>
    <property type="evidence" value="ECO:0007669"/>
    <property type="project" value="UniProtKB-KW"/>
</dbReference>
<dbReference type="InterPro" id="IPR001128">
    <property type="entry name" value="Cyt_P450"/>
</dbReference>
<dbReference type="OrthoDB" id="2789670at2759"/>
<keyword evidence="13" id="KW-1185">Reference proteome</keyword>
<gene>
    <name evidence="12" type="ORF">K503DRAFT_683883</name>
</gene>
<keyword evidence="7" id="KW-1133">Transmembrane helix</keyword>
<comment type="subcellular location">
    <subcellularLocation>
        <location evidence="2">Membrane</location>
        <topology evidence="2">Single-pass membrane protein</topology>
    </subcellularLocation>
</comment>
<dbReference type="EMBL" id="KV448162">
    <property type="protein sequence ID" value="OAX42161.1"/>
    <property type="molecule type" value="Genomic_DNA"/>
</dbReference>
<sequence>VDVGAPWVTNKAWESQYGNVVYTRLFDQENIVINSEEIARELLERRLQDYSDRPEIATNKLLGVDFNTTFTAYNSRWRLQRKILQQSLQQDGISHFRPMQAGKILNLLETPLDYSKHLHA</sequence>
<dbReference type="PANTHER" id="PTHR46300:SF2">
    <property type="entry name" value="CYTOCHROME P450 MONOOXYGENASE ALNH-RELATED"/>
    <property type="match status" value="1"/>
</dbReference>
<dbReference type="GO" id="GO:0005506">
    <property type="term" value="F:iron ion binding"/>
    <property type="evidence" value="ECO:0007669"/>
    <property type="project" value="InterPro"/>
</dbReference>
<dbReference type="GO" id="GO:0020037">
    <property type="term" value="F:heme binding"/>
    <property type="evidence" value="ECO:0007669"/>
    <property type="project" value="InterPro"/>
</dbReference>
<dbReference type="Proteomes" id="UP000092154">
    <property type="component" value="Unassembled WGS sequence"/>
</dbReference>
<comment type="cofactor">
    <cofactor evidence="1">
        <name>heme</name>
        <dbReference type="ChEBI" id="CHEBI:30413"/>
    </cofactor>
</comment>
<dbReference type="PANTHER" id="PTHR46300">
    <property type="entry name" value="P450, PUTATIVE (EUROFUNG)-RELATED-RELATED"/>
    <property type="match status" value="1"/>
</dbReference>
<dbReference type="InterPro" id="IPR036396">
    <property type="entry name" value="Cyt_P450_sf"/>
</dbReference>
<dbReference type="AlphaFoldDB" id="A0A1B7NBA4"/>
<evidence type="ECO:0000256" key="2">
    <source>
        <dbReference type="ARBA" id="ARBA00004167"/>
    </source>
</evidence>
<evidence type="ECO:0000256" key="11">
    <source>
        <dbReference type="ARBA" id="ARBA00023136"/>
    </source>
</evidence>
<keyword evidence="8" id="KW-0560">Oxidoreductase</keyword>
<dbReference type="InterPro" id="IPR050364">
    <property type="entry name" value="Cytochrome_P450_fung"/>
</dbReference>